<dbReference type="Proteomes" id="UP000679341">
    <property type="component" value="Chromosome"/>
</dbReference>
<evidence type="ECO:0000259" key="1">
    <source>
        <dbReference type="Pfam" id="PF00884"/>
    </source>
</evidence>
<dbReference type="GO" id="GO:0016787">
    <property type="term" value="F:hydrolase activity"/>
    <property type="evidence" value="ECO:0007669"/>
    <property type="project" value="UniProtKB-KW"/>
</dbReference>
<dbReference type="Gene3D" id="3.40.720.10">
    <property type="entry name" value="Alkaline Phosphatase, subunit A"/>
    <property type="match status" value="1"/>
</dbReference>
<dbReference type="Pfam" id="PF00884">
    <property type="entry name" value="Sulfatase"/>
    <property type="match status" value="1"/>
</dbReference>
<dbReference type="InterPro" id="IPR052701">
    <property type="entry name" value="GAG_Ulvan_Degrading_Sulfatases"/>
</dbReference>
<gene>
    <name evidence="2" type="ORF">J7656_09905</name>
</gene>
<proteinExistence type="predicted"/>
<dbReference type="PANTHER" id="PTHR43751">
    <property type="entry name" value="SULFATASE"/>
    <property type="match status" value="1"/>
</dbReference>
<dbReference type="KEGG" id="hss:J7656_09905"/>
<dbReference type="InterPro" id="IPR000917">
    <property type="entry name" value="Sulfatase_N"/>
</dbReference>
<dbReference type="OrthoDB" id="3164at2157"/>
<protein>
    <submittedName>
        <fullName evidence="2">Sulfatase-like hydrolase/transferase</fullName>
    </submittedName>
</protein>
<accession>A0A8T8LIR5</accession>
<evidence type="ECO:0000313" key="3">
    <source>
        <dbReference type="Proteomes" id="UP000679341"/>
    </source>
</evidence>
<dbReference type="EMBL" id="CP073695">
    <property type="protein sequence ID" value="QUO46917.1"/>
    <property type="molecule type" value="Genomic_DNA"/>
</dbReference>
<dbReference type="AlphaFoldDB" id="A0A8T8LIR5"/>
<sequence length="475" mass="53585">MLLIVLDSVRAKNCSTYGYQRETTPFLTDFAEETATLYEQARAPSIHSIASHASIFSGYHVEEHQVTEHTSYLNPSANIFHKLSQEHGYSTGMFSPNVVITEASNLGECFDTKVGPKRTKFRIFDEGLSPMDIEGEVDARRFLREALAHDKPIRSILNGLYSNLTPHGGSHDPSSEFGEVYVDEFFDWLSNRGSPWAACLNLMDAHSPYAPEPRYNKWANQEHVELYEDVQNASKIESFSDEFWEKLGSLEPLYDGCIRQADAVVANLVDRLKDMGEYENTLLVITSDHGEAFGEKSRLSEARLRGHSWGIGEVQTHVPLLVKRPHQENSETVKDIATLTQFAQVVKKTLSDDSSVASFVPDEDQVIASTYRIKPPGDELPLSESDREPYFGPWRAVYRDDEMGVVKYATRRDNTGTFRIRDTGSLEEIEDTDAATVVEEVFQHLRDGVQTVGEADERELTEDVENKLADLGYLR</sequence>
<evidence type="ECO:0000313" key="2">
    <source>
        <dbReference type="EMBL" id="QUO46917.1"/>
    </source>
</evidence>
<dbReference type="SUPFAM" id="SSF53649">
    <property type="entry name" value="Alkaline phosphatase-like"/>
    <property type="match status" value="1"/>
</dbReference>
<organism evidence="2 3">
    <name type="scientific">Halorubrum ruber</name>
    <dbReference type="NCBI Taxonomy" id="2982524"/>
    <lineage>
        <taxon>Archaea</taxon>
        <taxon>Methanobacteriati</taxon>
        <taxon>Methanobacteriota</taxon>
        <taxon>Stenosarchaea group</taxon>
        <taxon>Halobacteria</taxon>
        <taxon>Halobacteriales</taxon>
        <taxon>Haloferacaceae</taxon>
        <taxon>Halorubrum</taxon>
    </lineage>
</organism>
<feature type="domain" description="Sulfatase N-terminal" evidence="1">
    <location>
        <begin position="2"/>
        <end position="342"/>
    </location>
</feature>
<keyword evidence="2" id="KW-0378">Hydrolase</keyword>
<name>A0A8T8LIR5_9EURY</name>
<dbReference type="PANTHER" id="PTHR43751:SF3">
    <property type="entry name" value="SULFATASE N-TERMINAL DOMAIN-CONTAINING PROTEIN"/>
    <property type="match status" value="1"/>
</dbReference>
<reference evidence="2 3" key="1">
    <citation type="submission" date="2021-03" db="EMBL/GenBank/DDBJ databases">
        <title>Halorubrum sodomense MBLA0099, Whole genome shotgun sequencing.</title>
        <authorList>
            <person name="Seo M.-J."/>
            <person name="Cho E.-S."/>
            <person name="Hwang C.Y."/>
        </authorList>
    </citation>
    <scope>NUCLEOTIDE SEQUENCE [LARGE SCALE GENOMIC DNA]</scope>
    <source>
        <strain evidence="2 3">MBLA0099</strain>
    </source>
</reference>
<dbReference type="InterPro" id="IPR017850">
    <property type="entry name" value="Alkaline_phosphatase_core_sf"/>
</dbReference>
<keyword evidence="3" id="KW-1185">Reference proteome</keyword>